<name>A0A4U3MKI4_ENTFL</name>
<dbReference type="EMBL" id="SIYF01000093">
    <property type="protein sequence ID" value="TKK89420.1"/>
    <property type="molecule type" value="Genomic_DNA"/>
</dbReference>
<evidence type="ECO:0000313" key="1">
    <source>
        <dbReference type="EMBL" id="TKK89420.1"/>
    </source>
</evidence>
<gene>
    <name evidence="1" type="ORF">EY666_04465</name>
</gene>
<accession>A0A4U3MKI4</accession>
<comment type="caution">
    <text evidence="1">The sequence shown here is derived from an EMBL/GenBank/DDBJ whole genome shotgun (WGS) entry which is preliminary data.</text>
</comment>
<evidence type="ECO:0000313" key="2">
    <source>
        <dbReference type="Proteomes" id="UP000305511"/>
    </source>
</evidence>
<reference evidence="1 2" key="1">
    <citation type="submission" date="2019-02" db="EMBL/GenBank/DDBJ databases">
        <title>Bacteria dissemination in different level of health care in South Africa: the effectiveness of infections prevention and control.</title>
        <authorList>
            <person name="Shobo C."/>
            <person name="Amoako D.G."/>
            <person name="Allam M."/>
            <person name="Ismail A."/>
            <person name="Bester L.A."/>
            <person name="Essack S.Y."/>
        </authorList>
    </citation>
    <scope>NUCLEOTIDE SEQUENCE [LARGE SCALE GENOMIC DNA]</scope>
    <source>
        <strain evidence="1 2">2SIL2</strain>
    </source>
</reference>
<protein>
    <submittedName>
        <fullName evidence="1">Uncharacterized protein</fullName>
    </submittedName>
</protein>
<dbReference type="AlphaFoldDB" id="A0A4U3MKI4"/>
<organism evidence="1 2">
    <name type="scientific">Enterococcus faecalis</name>
    <name type="common">Streptococcus faecalis</name>
    <dbReference type="NCBI Taxonomy" id="1351"/>
    <lineage>
        <taxon>Bacteria</taxon>
        <taxon>Bacillati</taxon>
        <taxon>Bacillota</taxon>
        <taxon>Bacilli</taxon>
        <taxon>Lactobacillales</taxon>
        <taxon>Enterococcaceae</taxon>
        <taxon>Enterococcus</taxon>
    </lineage>
</organism>
<dbReference type="RefSeq" id="WP_033594069.1">
    <property type="nucleotide sequence ID" value="NZ_JAMWKG010000003.1"/>
</dbReference>
<proteinExistence type="predicted"/>
<dbReference type="Proteomes" id="UP000305511">
    <property type="component" value="Unassembled WGS sequence"/>
</dbReference>
<sequence>MIVCEWLVETIVCKSDYSYCGYSFTIETISNSKKVVFDIAKLKTKEELKKDKQDYERINICWIELKKSYRLSKYQRFVRLKESNRPRKAISNILNIPFWKLREYEEYYNGNTKPLTIKGYFHLRKFLTDEQIRRRYKIPRCEFNQFLKSVHSCSLPKIG</sequence>